<keyword evidence="2" id="KW-1185">Reference proteome</keyword>
<sequence>MSCLSIFWQDKEVKELNDRKISKLCEYASRNPLRIPKVQRSTRDETHTQVDWLKEKIDISSLFA</sequence>
<dbReference type="Proteomes" id="UP001062846">
    <property type="component" value="Chromosome 10"/>
</dbReference>
<name>A0ACC0M7K4_RHOML</name>
<evidence type="ECO:0000313" key="1">
    <source>
        <dbReference type="EMBL" id="KAI8536887.1"/>
    </source>
</evidence>
<reference evidence="1" key="1">
    <citation type="submission" date="2022-02" db="EMBL/GenBank/DDBJ databases">
        <title>Plant Genome Project.</title>
        <authorList>
            <person name="Zhang R.-G."/>
        </authorList>
    </citation>
    <scope>NUCLEOTIDE SEQUENCE</scope>
    <source>
        <strain evidence="1">AT1</strain>
    </source>
</reference>
<comment type="caution">
    <text evidence="1">The sequence shown here is derived from an EMBL/GenBank/DDBJ whole genome shotgun (WGS) entry which is preliminary data.</text>
</comment>
<gene>
    <name evidence="1" type="ORF">RHMOL_Rhmol10G0291400</name>
</gene>
<accession>A0ACC0M7K4</accession>
<proteinExistence type="predicted"/>
<organism evidence="1 2">
    <name type="scientific">Rhododendron molle</name>
    <name type="common">Chinese azalea</name>
    <name type="synonym">Azalea mollis</name>
    <dbReference type="NCBI Taxonomy" id="49168"/>
    <lineage>
        <taxon>Eukaryota</taxon>
        <taxon>Viridiplantae</taxon>
        <taxon>Streptophyta</taxon>
        <taxon>Embryophyta</taxon>
        <taxon>Tracheophyta</taxon>
        <taxon>Spermatophyta</taxon>
        <taxon>Magnoliopsida</taxon>
        <taxon>eudicotyledons</taxon>
        <taxon>Gunneridae</taxon>
        <taxon>Pentapetalae</taxon>
        <taxon>asterids</taxon>
        <taxon>Ericales</taxon>
        <taxon>Ericaceae</taxon>
        <taxon>Ericoideae</taxon>
        <taxon>Rhodoreae</taxon>
        <taxon>Rhododendron</taxon>
    </lineage>
</organism>
<protein>
    <submittedName>
        <fullName evidence="1">Uncharacterized protein</fullName>
    </submittedName>
</protein>
<evidence type="ECO:0000313" key="2">
    <source>
        <dbReference type="Proteomes" id="UP001062846"/>
    </source>
</evidence>
<dbReference type="EMBL" id="CM046397">
    <property type="protein sequence ID" value="KAI8536887.1"/>
    <property type="molecule type" value="Genomic_DNA"/>
</dbReference>